<dbReference type="RefSeq" id="WP_323693168.1">
    <property type="nucleotide sequence ID" value="NZ_CP116341.1"/>
</dbReference>
<evidence type="ECO:0000313" key="2">
    <source>
        <dbReference type="EMBL" id="WOV85568.1"/>
    </source>
</evidence>
<feature type="transmembrane region" description="Helical" evidence="1">
    <location>
        <begin position="83"/>
        <end position="99"/>
    </location>
</feature>
<organism evidence="2 3">
    <name type="scientific">Sporosarcina jeotgali</name>
    <dbReference type="NCBI Taxonomy" id="3020056"/>
    <lineage>
        <taxon>Bacteria</taxon>
        <taxon>Bacillati</taxon>
        <taxon>Bacillota</taxon>
        <taxon>Bacilli</taxon>
        <taxon>Bacillales</taxon>
        <taxon>Caryophanaceae</taxon>
        <taxon>Sporosarcina</taxon>
    </lineage>
</organism>
<feature type="transmembrane region" description="Helical" evidence="1">
    <location>
        <begin position="50"/>
        <end position="71"/>
    </location>
</feature>
<feature type="transmembrane region" description="Helical" evidence="1">
    <location>
        <begin position="111"/>
        <end position="133"/>
    </location>
</feature>
<keyword evidence="1" id="KW-0812">Transmembrane</keyword>
<keyword evidence="1" id="KW-0472">Membrane</keyword>
<keyword evidence="3" id="KW-1185">Reference proteome</keyword>
<keyword evidence="1" id="KW-1133">Transmembrane helix</keyword>
<sequence>MHIPTLLWTSLFAALLTALSLKFLKVFHFVKWSPIGWFRKWNILATDSPIVKWVVLIIVLSLLFMVLYSVLHFTAGIPPSITSILLAIIIVCAVEWTISRPASFGSAFKSVSIPFLCLAAIISRFVAGTAIFMKNELPKNAK</sequence>
<gene>
    <name evidence="2" type="ORF">PGH26_06440</name>
</gene>
<evidence type="ECO:0000256" key="1">
    <source>
        <dbReference type="SAM" id="Phobius"/>
    </source>
</evidence>
<protein>
    <submittedName>
        <fullName evidence="2">Uncharacterized protein</fullName>
    </submittedName>
</protein>
<name>A0ABZ0KZE3_9BACL</name>
<dbReference type="EMBL" id="CP116341">
    <property type="protein sequence ID" value="WOV85568.1"/>
    <property type="molecule type" value="Genomic_DNA"/>
</dbReference>
<proteinExistence type="predicted"/>
<evidence type="ECO:0000313" key="3">
    <source>
        <dbReference type="Proteomes" id="UP001303532"/>
    </source>
</evidence>
<dbReference type="Proteomes" id="UP001303532">
    <property type="component" value="Chromosome"/>
</dbReference>
<reference evidence="2 3" key="1">
    <citation type="submission" date="2023-01" db="EMBL/GenBank/DDBJ databases">
        <title>Sporosarcina sp. nov., isolated from Korean tranditional fermented seafood 'Jeotgal'.</title>
        <authorList>
            <person name="Yang A.-I."/>
        </authorList>
    </citation>
    <scope>NUCLEOTIDE SEQUENCE [LARGE SCALE GENOMIC DNA]</scope>
    <source>
        <strain evidence="2 3">B2O-1</strain>
    </source>
</reference>
<accession>A0ABZ0KZE3</accession>